<evidence type="ECO:0000313" key="2">
    <source>
        <dbReference type="Proteomes" id="UP001597318"/>
    </source>
</evidence>
<sequence>MAEFITNIAGAKIYKDVSKHKKLAMPKLNSPAEEGVVYEVLSVGMNGRTPIATVKEGSKAIAYTLPTDLFGWVQNFMMMSQDGVKLLPAKIEFGILEGRAYAEIY</sequence>
<evidence type="ECO:0000313" key="1">
    <source>
        <dbReference type="EMBL" id="MFD2213753.1"/>
    </source>
</evidence>
<gene>
    <name evidence="1" type="ORF">ACFSKK_08695</name>
</gene>
<dbReference type="EMBL" id="JBHUIK010000002">
    <property type="protein sequence ID" value="MFD2213753.1"/>
    <property type="molecule type" value="Genomic_DNA"/>
</dbReference>
<name>A0ABW5BV54_9BACI</name>
<keyword evidence="2" id="KW-1185">Reference proteome</keyword>
<accession>A0ABW5BV54</accession>
<dbReference type="RefSeq" id="WP_247344888.1">
    <property type="nucleotide sequence ID" value="NZ_CP095550.1"/>
</dbReference>
<organism evidence="1 2">
    <name type="scientific">Metabacillus endolithicus</name>
    <dbReference type="NCBI Taxonomy" id="1535204"/>
    <lineage>
        <taxon>Bacteria</taxon>
        <taxon>Bacillati</taxon>
        <taxon>Bacillota</taxon>
        <taxon>Bacilli</taxon>
        <taxon>Bacillales</taxon>
        <taxon>Bacillaceae</taxon>
        <taxon>Metabacillus</taxon>
    </lineage>
</organism>
<reference evidence="2" key="1">
    <citation type="journal article" date="2019" name="Int. J. Syst. Evol. Microbiol.">
        <title>The Global Catalogue of Microorganisms (GCM) 10K type strain sequencing project: providing services to taxonomists for standard genome sequencing and annotation.</title>
        <authorList>
            <consortium name="The Broad Institute Genomics Platform"/>
            <consortium name="The Broad Institute Genome Sequencing Center for Infectious Disease"/>
            <person name="Wu L."/>
            <person name="Ma J."/>
        </authorList>
    </citation>
    <scope>NUCLEOTIDE SEQUENCE [LARGE SCALE GENOMIC DNA]</scope>
    <source>
        <strain evidence="2">CGMCC 1.15474</strain>
    </source>
</reference>
<comment type="caution">
    <text evidence="1">The sequence shown here is derived from an EMBL/GenBank/DDBJ whole genome shotgun (WGS) entry which is preliminary data.</text>
</comment>
<proteinExistence type="predicted"/>
<protein>
    <submittedName>
        <fullName evidence="1">Uncharacterized protein</fullName>
    </submittedName>
</protein>
<dbReference type="Proteomes" id="UP001597318">
    <property type="component" value="Unassembled WGS sequence"/>
</dbReference>